<reference evidence="2" key="1">
    <citation type="journal article" date="2015" name="Nature">
        <title>Complex archaea that bridge the gap between prokaryotes and eukaryotes.</title>
        <authorList>
            <person name="Spang A."/>
            <person name="Saw J.H."/>
            <person name="Jorgensen S.L."/>
            <person name="Zaremba-Niedzwiedzka K."/>
            <person name="Martijn J."/>
            <person name="Lind A.E."/>
            <person name="van Eijk R."/>
            <person name="Schleper C."/>
            <person name="Guy L."/>
            <person name="Ettema T.J."/>
        </authorList>
    </citation>
    <scope>NUCLEOTIDE SEQUENCE</scope>
</reference>
<feature type="transmembrane region" description="Helical" evidence="1">
    <location>
        <begin position="12"/>
        <end position="29"/>
    </location>
</feature>
<keyword evidence="1" id="KW-0472">Membrane</keyword>
<protein>
    <submittedName>
        <fullName evidence="2">Uncharacterized protein</fullName>
    </submittedName>
</protein>
<comment type="caution">
    <text evidence="2">The sequence shown here is derived from an EMBL/GenBank/DDBJ whole genome shotgun (WGS) entry which is preliminary data.</text>
</comment>
<dbReference type="AlphaFoldDB" id="A0A0F9S6E8"/>
<accession>A0A0F9S6E8</accession>
<evidence type="ECO:0000256" key="1">
    <source>
        <dbReference type="SAM" id="Phobius"/>
    </source>
</evidence>
<keyword evidence="1" id="KW-1133">Transmembrane helix</keyword>
<gene>
    <name evidence="2" type="ORF">LCGC14_0890330</name>
</gene>
<evidence type="ECO:0000313" key="2">
    <source>
        <dbReference type="EMBL" id="KKN24883.1"/>
    </source>
</evidence>
<dbReference type="EMBL" id="LAZR01002848">
    <property type="protein sequence ID" value="KKN24883.1"/>
    <property type="molecule type" value="Genomic_DNA"/>
</dbReference>
<sequence>MEDLIKELAVSSPGVVAVIVVVILFLRALRERDSTIKDIASDFANASRAQTEESKKLREAIGVNSEIIKQCQQRYEKLST</sequence>
<keyword evidence="1" id="KW-0812">Transmembrane</keyword>
<proteinExistence type="predicted"/>
<name>A0A0F9S6E8_9ZZZZ</name>
<organism evidence="2">
    <name type="scientific">marine sediment metagenome</name>
    <dbReference type="NCBI Taxonomy" id="412755"/>
    <lineage>
        <taxon>unclassified sequences</taxon>
        <taxon>metagenomes</taxon>
        <taxon>ecological metagenomes</taxon>
    </lineage>
</organism>